<keyword evidence="8" id="KW-0675">Receptor</keyword>
<evidence type="ECO:0000256" key="3">
    <source>
        <dbReference type="ARBA" id="ARBA00022692"/>
    </source>
</evidence>
<evidence type="ECO:0000259" key="11">
    <source>
        <dbReference type="Pfam" id="PF08263"/>
    </source>
</evidence>
<evidence type="ECO:0000256" key="1">
    <source>
        <dbReference type="ARBA" id="ARBA00004479"/>
    </source>
</evidence>
<sequence length="113" mass="12730">MKAVLLVRFLTIATITIGIGLCNENLGATCKEGEKQALLKFKQDVKDPSNRLSSWFGEGDCCNWTGVVCHNLTGRIRELHLRNPNSWSHLDSWIDFNNKSTWLGGKVHRFLAS</sequence>
<keyword evidence="9" id="KW-0325">Glycoprotein</keyword>
<keyword evidence="2" id="KW-0433">Leucine-rich repeat</keyword>
<dbReference type="InterPro" id="IPR032675">
    <property type="entry name" value="LRR_dom_sf"/>
</dbReference>
<feature type="signal peptide" evidence="10">
    <location>
        <begin position="1"/>
        <end position="22"/>
    </location>
</feature>
<accession>A0A6J5U411</accession>
<dbReference type="InterPro" id="IPR046956">
    <property type="entry name" value="RLP23-like"/>
</dbReference>
<dbReference type="EMBL" id="CAEKDK010000002">
    <property type="protein sequence ID" value="CAB4271150.1"/>
    <property type="molecule type" value="Genomic_DNA"/>
</dbReference>
<organism evidence="12 13">
    <name type="scientific">Prunus armeniaca</name>
    <name type="common">Apricot</name>
    <name type="synonym">Armeniaca vulgaris</name>
    <dbReference type="NCBI Taxonomy" id="36596"/>
    <lineage>
        <taxon>Eukaryota</taxon>
        <taxon>Viridiplantae</taxon>
        <taxon>Streptophyta</taxon>
        <taxon>Embryophyta</taxon>
        <taxon>Tracheophyta</taxon>
        <taxon>Spermatophyta</taxon>
        <taxon>Magnoliopsida</taxon>
        <taxon>eudicotyledons</taxon>
        <taxon>Gunneridae</taxon>
        <taxon>Pentapetalae</taxon>
        <taxon>rosids</taxon>
        <taxon>fabids</taxon>
        <taxon>Rosales</taxon>
        <taxon>Rosaceae</taxon>
        <taxon>Amygdaloideae</taxon>
        <taxon>Amygdaleae</taxon>
        <taxon>Prunus</taxon>
    </lineage>
</organism>
<keyword evidence="7" id="KW-0472">Membrane</keyword>
<dbReference type="GO" id="GO:0016020">
    <property type="term" value="C:membrane"/>
    <property type="evidence" value="ECO:0007669"/>
    <property type="project" value="UniProtKB-SubCell"/>
</dbReference>
<evidence type="ECO:0000256" key="6">
    <source>
        <dbReference type="ARBA" id="ARBA00022989"/>
    </source>
</evidence>
<dbReference type="Gene3D" id="3.80.10.10">
    <property type="entry name" value="Ribonuclease Inhibitor"/>
    <property type="match status" value="1"/>
</dbReference>
<evidence type="ECO:0000256" key="10">
    <source>
        <dbReference type="SAM" id="SignalP"/>
    </source>
</evidence>
<dbReference type="AlphaFoldDB" id="A0A6J5U411"/>
<keyword evidence="4 10" id="KW-0732">Signal</keyword>
<reference evidence="12 13" key="1">
    <citation type="submission" date="2020-05" db="EMBL/GenBank/DDBJ databases">
        <authorList>
            <person name="Campoy J."/>
            <person name="Schneeberger K."/>
            <person name="Spophaly S."/>
        </authorList>
    </citation>
    <scope>NUCLEOTIDE SEQUENCE [LARGE SCALE GENOMIC DNA]</scope>
    <source>
        <strain evidence="12">PruArmRojPasFocal</strain>
    </source>
</reference>
<evidence type="ECO:0000256" key="4">
    <source>
        <dbReference type="ARBA" id="ARBA00022729"/>
    </source>
</evidence>
<evidence type="ECO:0000256" key="2">
    <source>
        <dbReference type="ARBA" id="ARBA00022614"/>
    </source>
</evidence>
<dbReference type="InterPro" id="IPR013210">
    <property type="entry name" value="LRR_N_plant-typ"/>
</dbReference>
<gene>
    <name evidence="12" type="ORF">CURHAP_LOCUS17496</name>
</gene>
<feature type="domain" description="Leucine-rich repeat-containing N-terminal plant-type" evidence="11">
    <location>
        <begin position="33"/>
        <end position="69"/>
    </location>
</feature>
<evidence type="ECO:0000256" key="5">
    <source>
        <dbReference type="ARBA" id="ARBA00022737"/>
    </source>
</evidence>
<evidence type="ECO:0000313" key="13">
    <source>
        <dbReference type="Proteomes" id="UP000507222"/>
    </source>
</evidence>
<protein>
    <recommendedName>
        <fullName evidence="11">Leucine-rich repeat-containing N-terminal plant-type domain-containing protein</fullName>
    </recommendedName>
</protein>
<dbReference type="Proteomes" id="UP000507222">
    <property type="component" value="Unassembled WGS sequence"/>
</dbReference>
<comment type="subcellular location">
    <subcellularLocation>
        <location evidence="1">Membrane</location>
        <topology evidence="1">Single-pass type I membrane protein</topology>
    </subcellularLocation>
</comment>
<dbReference type="Pfam" id="PF08263">
    <property type="entry name" value="LRRNT_2"/>
    <property type="match status" value="1"/>
</dbReference>
<keyword evidence="5" id="KW-0677">Repeat</keyword>
<evidence type="ECO:0000256" key="8">
    <source>
        <dbReference type="ARBA" id="ARBA00023170"/>
    </source>
</evidence>
<name>A0A6J5U411_PRUAR</name>
<evidence type="ECO:0000313" key="12">
    <source>
        <dbReference type="EMBL" id="CAB4271150.1"/>
    </source>
</evidence>
<keyword evidence="3" id="KW-0812">Transmembrane</keyword>
<dbReference type="PANTHER" id="PTHR48063">
    <property type="entry name" value="LRR RECEPTOR-LIKE KINASE"/>
    <property type="match status" value="1"/>
</dbReference>
<feature type="chain" id="PRO_5026899319" description="Leucine-rich repeat-containing N-terminal plant-type domain-containing protein" evidence="10">
    <location>
        <begin position="23"/>
        <end position="113"/>
    </location>
</feature>
<evidence type="ECO:0000256" key="9">
    <source>
        <dbReference type="ARBA" id="ARBA00023180"/>
    </source>
</evidence>
<evidence type="ECO:0000256" key="7">
    <source>
        <dbReference type="ARBA" id="ARBA00023136"/>
    </source>
</evidence>
<proteinExistence type="predicted"/>
<keyword evidence="6" id="KW-1133">Transmembrane helix</keyword>
<dbReference type="PANTHER" id="PTHR48063:SF98">
    <property type="entry name" value="LRR RECEPTOR-LIKE SERINE_THREONINE-PROTEIN KINASE FLS2"/>
    <property type="match status" value="1"/>
</dbReference>